<accession>A0A6G1D4Y7</accession>
<dbReference type="AlphaFoldDB" id="A0A6G1D4Y7"/>
<keyword evidence="2" id="KW-1185">Reference proteome</keyword>
<reference evidence="1 2" key="1">
    <citation type="submission" date="2019-11" db="EMBL/GenBank/DDBJ databases">
        <title>Whole genome sequence of Oryza granulata.</title>
        <authorList>
            <person name="Li W."/>
        </authorList>
    </citation>
    <scope>NUCLEOTIDE SEQUENCE [LARGE SCALE GENOMIC DNA]</scope>
    <source>
        <strain evidence="2">cv. Menghai</strain>
        <tissue evidence="1">Leaf</tissue>
    </source>
</reference>
<evidence type="ECO:0000313" key="1">
    <source>
        <dbReference type="EMBL" id="KAF0907409.1"/>
    </source>
</evidence>
<comment type="caution">
    <text evidence="1">The sequence shown here is derived from an EMBL/GenBank/DDBJ whole genome shotgun (WGS) entry which is preliminary data.</text>
</comment>
<organism evidence="1 2">
    <name type="scientific">Oryza meyeriana var. granulata</name>
    <dbReference type="NCBI Taxonomy" id="110450"/>
    <lineage>
        <taxon>Eukaryota</taxon>
        <taxon>Viridiplantae</taxon>
        <taxon>Streptophyta</taxon>
        <taxon>Embryophyta</taxon>
        <taxon>Tracheophyta</taxon>
        <taxon>Spermatophyta</taxon>
        <taxon>Magnoliopsida</taxon>
        <taxon>Liliopsida</taxon>
        <taxon>Poales</taxon>
        <taxon>Poaceae</taxon>
        <taxon>BOP clade</taxon>
        <taxon>Oryzoideae</taxon>
        <taxon>Oryzeae</taxon>
        <taxon>Oryzinae</taxon>
        <taxon>Oryza</taxon>
        <taxon>Oryza meyeriana</taxon>
    </lineage>
</organism>
<proteinExistence type="predicted"/>
<dbReference type="OrthoDB" id="692008at2759"/>
<protein>
    <submittedName>
        <fullName evidence="1">Uncharacterized protein</fullName>
    </submittedName>
</protein>
<sequence length="84" mass="9450">MLPSFRPACSPFKEQQLKQFRAQCIIFLALRNKKEPQKLHLDVALAGFPAQAWIHWVDGQASAAADQEIAVRPTVAVLPLIEER</sequence>
<evidence type="ECO:0000313" key="2">
    <source>
        <dbReference type="Proteomes" id="UP000479710"/>
    </source>
</evidence>
<dbReference type="Proteomes" id="UP000479710">
    <property type="component" value="Unassembled WGS sequence"/>
</dbReference>
<name>A0A6G1D4Y7_9ORYZ</name>
<dbReference type="EMBL" id="SPHZ02000007">
    <property type="protein sequence ID" value="KAF0907409.1"/>
    <property type="molecule type" value="Genomic_DNA"/>
</dbReference>
<gene>
    <name evidence="1" type="ORF">E2562_017350</name>
</gene>